<dbReference type="Gene3D" id="3.40.50.300">
    <property type="entry name" value="P-loop containing nucleotide triphosphate hydrolases"/>
    <property type="match status" value="1"/>
</dbReference>
<dbReference type="Pfam" id="PF02492">
    <property type="entry name" value="cobW"/>
    <property type="match status" value="1"/>
</dbReference>
<dbReference type="STRING" id="1423731.FC81_GL001192"/>
<dbReference type="CDD" id="cd03112">
    <property type="entry name" value="CobW-like"/>
    <property type="match status" value="1"/>
</dbReference>
<dbReference type="SUPFAM" id="SSF52540">
    <property type="entry name" value="P-loop containing nucleoside triphosphate hydrolases"/>
    <property type="match status" value="1"/>
</dbReference>
<reference evidence="7 8" key="1">
    <citation type="journal article" date="2015" name="Genome Announc.">
        <title>Expanding the biotechnology potential of lactobacilli through comparative genomics of 213 strains and associated genera.</title>
        <authorList>
            <person name="Sun Z."/>
            <person name="Harris H.M."/>
            <person name="McCann A."/>
            <person name="Guo C."/>
            <person name="Argimon S."/>
            <person name="Zhang W."/>
            <person name="Yang X."/>
            <person name="Jeffery I.B."/>
            <person name="Cooney J.C."/>
            <person name="Kagawa T.F."/>
            <person name="Liu W."/>
            <person name="Song Y."/>
            <person name="Salvetti E."/>
            <person name="Wrobel A."/>
            <person name="Rasinkangas P."/>
            <person name="Parkhill J."/>
            <person name="Rea M.C."/>
            <person name="O'Sullivan O."/>
            <person name="Ritari J."/>
            <person name="Douillard F.P."/>
            <person name="Paul Ross R."/>
            <person name="Yang R."/>
            <person name="Briner A.E."/>
            <person name="Felis G.E."/>
            <person name="de Vos W.M."/>
            <person name="Barrangou R."/>
            <person name="Klaenhammer T.R."/>
            <person name="Caufield P.W."/>
            <person name="Cui Y."/>
            <person name="Zhang H."/>
            <person name="O'Toole P.W."/>
        </authorList>
    </citation>
    <scope>NUCLEOTIDE SEQUENCE [LARGE SCALE GENOMIC DNA]</scope>
    <source>
        <strain evidence="7 8">DSM 19910</strain>
    </source>
</reference>
<protein>
    <submittedName>
        <fullName evidence="7">Cobalamin synthesis protein</fullName>
    </submittedName>
</protein>
<evidence type="ECO:0000256" key="1">
    <source>
        <dbReference type="ARBA" id="ARBA00022741"/>
    </source>
</evidence>
<dbReference type="AlphaFoldDB" id="A0A0R1M8S3"/>
<dbReference type="Gene3D" id="3.30.1220.10">
    <property type="entry name" value="CobW-like, C-terminal domain"/>
    <property type="match status" value="1"/>
</dbReference>
<proteinExistence type="inferred from homology"/>
<dbReference type="InterPro" id="IPR036627">
    <property type="entry name" value="CobW-likC_sf"/>
</dbReference>
<dbReference type="Proteomes" id="UP000051621">
    <property type="component" value="Unassembled WGS sequence"/>
</dbReference>
<comment type="caution">
    <text evidence="7">The sequence shown here is derived from an EMBL/GenBank/DDBJ whole genome shotgun (WGS) entry which is preliminary data.</text>
</comment>
<organism evidence="7 8">
    <name type="scientific">Liquorilactobacillus capillatus DSM 19910</name>
    <dbReference type="NCBI Taxonomy" id="1423731"/>
    <lineage>
        <taxon>Bacteria</taxon>
        <taxon>Bacillati</taxon>
        <taxon>Bacillota</taxon>
        <taxon>Bacilli</taxon>
        <taxon>Lactobacillales</taxon>
        <taxon>Lactobacillaceae</taxon>
        <taxon>Liquorilactobacillus</taxon>
    </lineage>
</organism>
<comment type="catalytic activity">
    <reaction evidence="5">
        <text>GTP + H2O = GDP + phosphate + H(+)</text>
        <dbReference type="Rhea" id="RHEA:19669"/>
        <dbReference type="ChEBI" id="CHEBI:15377"/>
        <dbReference type="ChEBI" id="CHEBI:15378"/>
        <dbReference type="ChEBI" id="CHEBI:37565"/>
        <dbReference type="ChEBI" id="CHEBI:43474"/>
        <dbReference type="ChEBI" id="CHEBI:58189"/>
    </reaction>
    <physiologicalReaction direction="left-to-right" evidence="5">
        <dbReference type="Rhea" id="RHEA:19670"/>
    </physiologicalReaction>
</comment>
<dbReference type="InterPro" id="IPR051927">
    <property type="entry name" value="Zn_Chap_cDPG_Synth"/>
</dbReference>
<evidence type="ECO:0000313" key="8">
    <source>
        <dbReference type="Proteomes" id="UP000051621"/>
    </source>
</evidence>
<feature type="domain" description="CobW C-terminal" evidence="6">
    <location>
        <begin position="252"/>
        <end position="367"/>
    </location>
</feature>
<dbReference type="InterPro" id="IPR011629">
    <property type="entry name" value="CobW-like_C"/>
</dbReference>
<keyword evidence="1" id="KW-0547">Nucleotide-binding</keyword>
<comment type="similarity">
    <text evidence="4">Belongs to the SIMIBI class G3E GTPase family. ZNG1 subfamily.</text>
</comment>
<keyword evidence="2" id="KW-0378">Hydrolase</keyword>
<evidence type="ECO:0000256" key="3">
    <source>
        <dbReference type="ARBA" id="ARBA00023186"/>
    </source>
</evidence>
<dbReference type="EMBL" id="AZEF01000025">
    <property type="protein sequence ID" value="KRL01509.1"/>
    <property type="molecule type" value="Genomic_DNA"/>
</dbReference>
<evidence type="ECO:0000256" key="5">
    <source>
        <dbReference type="ARBA" id="ARBA00049117"/>
    </source>
</evidence>
<keyword evidence="8" id="KW-1185">Reference proteome</keyword>
<dbReference type="SMART" id="SM00833">
    <property type="entry name" value="CobW_C"/>
    <property type="match status" value="1"/>
</dbReference>
<accession>A0A0R1M8S3</accession>
<dbReference type="PANTHER" id="PTHR43603">
    <property type="entry name" value="COBW DOMAIN-CONTAINING PROTEIN DDB_G0274527"/>
    <property type="match status" value="1"/>
</dbReference>
<dbReference type="PANTHER" id="PTHR43603:SF1">
    <property type="entry name" value="ZINC-REGULATED GTPASE METALLOPROTEIN ACTIVATOR 1"/>
    <property type="match status" value="1"/>
</dbReference>
<evidence type="ECO:0000259" key="6">
    <source>
        <dbReference type="SMART" id="SM00833"/>
    </source>
</evidence>
<name>A0A0R1M8S3_9LACO</name>
<keyword evidence="3" id="KW-0143">Chaperone</keyword>
<gene>
    <name evidence="7" type="ORF">FC81_GL001192</name>
</gene>
<evidence type="ECO:0000256" key="4">
    <source>
        <dbReference type="ARBA" id="ARBA00034320"/>
    </source>
</evidence>
<dbReference type="PATRIC" id="fig|1423731.3.peg.1223"/>
<dbReference type="Pfam" id="PF07683">
    <property type="entry name" value="CobW_C"/>
    <property type="match status" value="1"/>
</dbReference>
<dbReference type="InterPro" id="IPR027417">
    <property type="entry name" value="P-loop_NTPase"/>
</dbReference>
<dbReference type="OrthoDB" id="9808822at2"/>
<dbReference type="InterPro" id="IPR003495">
    <property type="entry name" value="CobW/HypB/UreG_nucleotide-bd"/>
</dbReference>
<dbReference type="GO" id="GO:0000166">
    <property type="term" value="F:nucleotide binding"/>
    <property type="evidence" value="ECO:0007669"/>
    <property type="project" value="UniProtKB-KW"/>
</dbReference>
<evidence type="ECO:0000313" key="7">
    <source>
        <dbReference type="EMBL" id="KRL01509.1"/>
    </source>
</evidence>
<dbReference type="GO" id="GO:0016787">
    <property type="term" value="F:hydrolase activity"/>
    <property type="evidence" value="ECO:0007669"/>
    <property type="project" value="UniProtKB-KW"/>
</dbReference>
<sequence>MVFMTKKIPITVISGYLGAGKTTLILHLLKCKMDKRVGIIVNDLAAINVDHKTIVNSPYFSEADRIIPISDGTISTSHRQKLVDALYDLATSDEIDLILVESSGVVQPDVVAASIVKGKTSTTQELKSVCYLDTNVTIVDGFRILQQFLPGQGEYNQDFVASNQLIVNQIEFCDVLLFNKIDLLTLEQKNYLQEIVRQMQPTAQFYETKFSQIAVNKVLQTHLFNAKKSLDELNLSDPLRLLNHAHETQFKINSFVYRRRCPFHPQRFNSWLDHWPPEITRCKGVMWLKTQPARVFTISQSGRAMDIIPSGYWIATLQEWEIKKMFTVRKNLAAIWDKEFGDRMIELVFIGQNMNKDQIMHDLDTCLYQSNEPIDDVNDPFKLKH</sequence>
<evidence type="ECO:0000256" key="2">
    <source>
        <dbReference type="ARBA" id="ARBA00022801"/>
    </source>
</evidence>